<dbReference type="InterPro" id="IPR045087">
    <property type="entry name" value="Cu-oxidase_fam"/>
</dbReference>
<evidence type="ECO:0000256" key="5">
    <source>
        <dbReference type="SAM" id="MobiDB-lite"/>
    </source>
</evidence>
<dbReference type="Gene3D" id="3.40.710.10">
    <property type="entry name" value="DD-peptidase/beta-lactamase superfamily"/>
    <property type="match status" value="1"/>
</dbReference>
<evidence type="ECO:0000256" key="3">
    <source>
        <dbReference type="ARBA" id="ARBA00023002"/>
    </source>
</evidence>
<reference evidence="11" key="1">
    <citation type="submission" date="2018-08" db="EMBL/GenBank/DDBJ databases">
        <title>Draft genome sequence of azole-resistant Aspergillus thermomutatus (Neosartorya pseudofischeri) strain HMR AF 39, isolated from a human nasal aspirate.</title>
        <authorList>
            <person name="Parent-Michaud M."/>
            <person name="Dufresne P.J."/>
            <person name="Fournier E."/>
            <person name="Martineau C."/>
            <person name="Moreira S."/>
            <person name="Perkins V."/>
            <person name="De Repentigny L."/>
            <person name="Dufresne S.F."/>
        </authorList>
    </citation>
    <scope>NUCLEOTIDE SEQUENCE [LARGE SCALE GENOMIC DNA]</scope>
    <source>
        <strain evidence="11">HMR AF 39</strain>
    </source>
</reference>
<feature type="domain" description="Plastocyanin-like" evidence="10">
    <location>
        <begin position="68"/>
        <end position="184"/>
    </location>
</feature>
<dbReference type="EMBL" id="NKHU02000076">
    <property type="protein sequence ID" value="RHZ57677.1"/>
    <property type="molecule type" value="Genomic_DNA"/>
</dbReference>
<evidence type="ECO:0000259" key="8">
    <source>
        <dbReference type="Pfam" id="PF00394"/>
    </source>
</evidence>
<evidence type="ECO:0000313" key="12">
    <source>
        <dbReference type="Proteomes" id="UP000215305"/>
    </source>
</evidence>
<dbReference type="Pfam" id="PF00394">
    <property type="entry name" value="Cu-oxidase"/>
    <property type="match status" value="1"/>
</dbReference>
<dbReference type="Pfam" id="PF07732">
    <property type="entry name" value="Cu-oxidase_3"/>
    <property type="match status" value="1"/>
</dbReference>
<evidence type="ECO:0000256" key="2">
    <source>
        <dbReference type="ARBA" id="ARBA00022723"/>
    </source>
</evidence>
<feature type="region of interest" description="Disordered" evidence="5">
    <location>
        <begin position="36"/>
        <end position="59"/>
    </location>
</feature>
<comment type="similarity">
    <text evidence="1">Belongs to the multicopper oxidase family.</text>
</comment>
<dbReference type="InterPro" id="IPR001117">
    <property type="entry name" value="Cu-oxidase_2nd"/>
</dbReference>
<gene>
    <name evidence="11" type="ORF">CDV56_105308</name>
</gene>
<feature type="domain" description="Plastocyanin-like" evidence="9">
    <location>
        <begin position="460"/>
        <end position="569"/>
    </location>
</feature>
<dbReference type="InterPro" id="IPR008972">
    <property type="entry name" value="Cupredoxin"/>
</dbReference>
<organism evidence="11 12">
    <name type="scientific">Aspergillus thermomutatus</name>
    <name type="common">Neosartorya pseudofischeri</name>
    <dbReference type="NCBI Taxonomy" id="41047"/>
    <lineage>
        <taxon>Eukaryota</taxon>
        <taxon>Fungi</taxon>
        <taxon>Dikarya</taxon>
        <taxon>Ascomycota</taxon>
        <taxon>Pezizomycotina</taxon>
        <taxon>Eurotiomycetes</taxon>
        <taxon>Eurotiomycetidae</taxon>
        <taxon>Eurotiales</taxon>
        <taxon>Aspergillaceae</taxon>
        <taxon>Aspergillus</taxon>
        <taxon>Aspergillus subgen. Fumigati</taxon>
    </lineage>
</organism>
<comment type="caution">
    <text evidence="11">The sequence shown here is derived from an EMBL/GenBank/DDBJ whole genome shotgun (WGS) entry which is preliminary data.</text>
</comment>
<evidence type="ECO:0000313" key="11">
    <source>
        <dbReference type="EMBL" id="RHZ57677.1"/>
    </source>
</evidence>
<feature type="signal peptide" evidence="6">
    <location>
        <begin position="1"/>
        <end position="16"/>
    </location>
</feature>
<dbReference type="STRING" id="41047.A0A397H3U1"/>
<evidence type="ECO:0000256" key="1">
    <source>
        <dbReference type="ARBA" id="ARBA00010609"/>
    </source>
</evidence>
<dbReference type="GeneID" id="38127282"/>
<dbReference type="CDD" id="cd13854">
    <property type="entry name" value="CuRO_1_MaLCC_like"/>
    <property type="match status" value="1"/>
</dbReference>
<dbReference type="PANTHER" id="PTHR11709">
    <property type="entry name" value="MULTI-COPPER OXIDASE"/>
    <property type="match status" value="1"/>
</dbReference>
<dbReference type="InterPro" id="IPR011706">
    <property type="entry name" value="Cu-oxidase_C"/>
</dbReference>
<evidence type="ECO:0000259" key="7">
    <source>
        <dbReference type="Pfam" id="PF00144"/>
    </source>
</evidence>
<feature type="chain" id="PRO_5017325432" evidence="6">
    <location>
        <begin position="17"/>
        <end position="816"/>
    </location>
</feature>
<feature type="domain" description="Beta-lactamase-related" evidence="7">
    <location>
        <begin position="572"/>
        <end position="795"/>
    </location>
</feature>
<keyword evidence="6" id="KW-0732">Signal</keyword>
<feature type="domain" description="Plastocyanin-like" evidence="8">
    <location>
        <begin position="250"/>
        <end position="384"/>
    </location>
</feature>
<name>A0A397H3U1_ASPTH</name>
<dbReference type="AlphaFoldDB" id="A0A397H3U1"/>
<dbReference type="Proteomes" id="UP000215305">
    <property type="component" value="Unassembled WGS sequence"/>
</dbReference>
<evidence type="ECO:0000256" key="6">
    <source>
        <dbReference type="SAM" id="SignalP"/>
    </source>
</evidence>
<evidence type="ECO:0000256" key="4">
    <source>
        <dbReference type="ARBA" id="ARBA00023008"/>
    </source>
</evidence>
<keyword evidence="3" id="KW-0560">Oxidoreductase</keyword>
<evidence type="ECO:0000259" key="10">
    <source>
        <dbReference type="Pfam" id="PF07732"/>
    </source>
</evidence>
<sequence>MRCLVTLAVLAGLSVAEVTNRLGQLDSDQLPKFLSDGPLPHGLPWGQKRNPNEHPPATGVTRRYDFTVARGTASPDGFQKQVLSINGQTPGPRIEANWGDFIEVTLHNNITGPEEGTSLHWHGLLQRETPWYDGIPSVTQCPVAPGSSFTFRFRADRPGTTWYHSHYSAQYAGGLFGPLVIYGPSHVEYDVDLGPIFVGDCMKALSLRTLLDGLTLTCKTSTKTTSLSSPQVRNPLPPQKLTSAVVGNDSELWAQSSDNTLINGRGNFDCSLVTDATPCISNAGLSKFRVEQSKTYRLRLINNGAGGLIRFTIDEHILTVVSTDFVPIVPYNTTNLTLGIGQRADVLVTANGASNGAYYMRATQPPIPCARANQPNGTAIVLYDDAAEDTIPTSNAYDLGLKMFGSCAGEPLNLTVPYYAITPDPNPSTTRTIVATEPVNATGSQVFEMDGSSFHANYNEPLLLRVHQGDSSFARPWNIYDFGSNKTIRINLFNNNTSPHPMHIHGHDMYVLSHGPGEWDGSTVVNPQNPLRRDVQMLDPFSHLVIQIDANNPGVWAYHCHIAWHLSMKGYAHPLIYEPGHGWSYGPGMDWAGRTIEVVAQQDLESFMDTHIWKRIGMHSTTFRPWTRPDLTAHSVELGWRRPDGSMIPATVPLASPAADCCGGLGLYSTPNDQTKLLASLLANDGTLLAPTSVAELMKTQVEDNIYFTTEANGTNTQNSYVNGKAPRPHRQLWPNGATGCFGLSSAINNDAFPGRRAAGSANWQGMPGIHAWLDRSTGVAGLFFSQILPPGDPGVTKGCRTLEAAIYHQVRSRDE</sequence>
<dbReference type="Pfam" id="PF00144">
    <property type="entry name" value="Beta-lactamase"/>
    <property type="match status" value="1"/>
</dbReference>
<dbReference type="CDD" id="cd13901">
    <property type="entry name" value="CuRO_3_MaLCC_like"/>
    <property type="match status" value="1"/>
</dbReference>
<dbReference type="SUPFAM" id="SSF56601">
    <property type="entry name" value="beta-lactamase/transpeptidase-like"/>
    <property type="match status" value="1"/>
</dbReference>
<dbReference type="GO" id="GO:0016491">
    <property type="term" value="F:oxidoreductase activity"/>
    <property type="evidence" value="ECO:0007669"/>
    <property type="project" value="UniProtKB-KW"/>
</dbReference>
<evidence type="ECO:0000259" key="9">
    <source>
        <dbReference type="Pfam" id="PF07731"/>
    </source>
</evidence>
<accession>A0A397H3U1</accession>
<dbReference type="InterPro" id="IPR001466">
    <property type="entry name" value="Beta-lactam-related"/>
</dbReference>
<dbReference type="GO" id="GO:0005507">
    <property type="term" value="F:copper ion binding"/>
    <property type="evidence" value="ECO:0007669"/>
    <property type="project" value="InterPro"/>
</dbReference>
<dbReference type="FunFam" id="2.60.40.420:FF:000021">
    <property type="entry name" value="Extracellular dihydrogeodin oxidase/laccase"/>
    <property type="match status" value="1"/>
</dbReference>
<dbReference type="Gene3D" id="2.60.40.420">
    <property type="entry name" value="Cupredoxins - blue copper proteins"/>
    <property type="match status" value="3"/>
</dbReference>
<protein>
    <submittedName>
        <fullName evidence="11">Uncharacterized protein</fullName>
    </submittedName>
</protein>
<proteinExistence type="inferred from homology"/>
<keyword evidence="12" id="KW-1185">Reference proteome</keyword>
<dbReference type="RefSeq" id="XP_026615140.1">
    <property type="nucleotide sequence ID" value="XM_026758927.1"/>
</dbReference>
<dbReference type="VEuPathDB" id="FungiDB:CDV56_105308"/>
<dbReference type="OrthoDB" id="2121828at2759"/>
<dbReference type="SUPFAM" id="SSF49503">
    <property type="entry name" value="Cupredoxins"/>
    <property type="match status" value="3"/>
</dbReference>
<keyword evidence="4" id="KW-0186">Copper</keyword>
<keyword evidence="2" id="KW-0479">Metal-binding</keyword>
<dbReference type="Pfam" id="PF07731">
    <property type="entry name" value="Cu-oxidase_2"/>
    <property type="match status" value="1"/>
</dbReference>
<dbReference type="InterPro" id="IPR012338">
    <property type="entry name" value="Beta-lactam/transpept-like"/>
</dbReference>
<dbReference type="PANTHER" id="PTHR11709:SF145">
    <property type="entry name" value="LCC1"/>
    <property type="match status" value="1"/>
</dbReference>
<dbReference type="InterPro" id="IPR011707">
    <property type="entry name" value="Cu-oxidase-like_N"/>
</dbReference>